<keyword evidence="1" id="KW-1133">Transmembrane helix</keyword>
<keyword evidence="1" id="KW-0812">Transmembrane</keyword>
<evidence type="ECO:0000313" key="3">
    <source>
        <dbReference type="Proteomes" id="UP000018888"/>
    </source>
</evidence>
<reference evidence="2 3" key="2">
    <citation type="journal article" date="2018" name="New Phytol.">
        <title>High intraspecific genome diversity in the model arbuscular mycorrhizal symbiont Rhizophagus irregularis.</title>
        <authorList>
            <person name="Chen E.C.H."/>
            <person name="Morin E."/>
            <person name="Beaudet D."/>
            <person name="Noel J."/>
            <person name="Yildirir G."/>
            <person name="Ndikumana S."/>
            <person name="Charron P."/>
            <person name="St-Onge C."/>
            <person name="Giorgi J."/>
            <person name="Kruger M."/>
            <person name="Marton T."/>
            <person name="Ropars J."/>
            <person name="Grigoriev I.V."/>
            <person name="Hainaut M."/>
            <person name="Henrissat B."/>
            <person name="Roux C."/>
            <person name="Martin F."/>
            <person name="Corradi N."/>
        </authorList>
    </citation>
    <scope>NUCLEOTIDE SEQUENCE [LARGE SCALE GENOMIC DNA]</scope>
    <source>
        <strain evidence="2 3">DAOM 197198</strain>
    </source>
</reference>
<organism evidence="2 3">
    <name type="scientific">Rhizophagus irregularis (strain DAOM 181602 / DAOM 197198 / MUCL 43194)</name>
    <name type="common">Arbuscular mycorrhizal fungus</name>
    <name type="synonym">Glomus intraradices</name>
    <dbReference type="NCBI Taxonomy" id="747089"/>
    <lineage>
        <taxon>Eukaryota</taxon>
        <taxon>Fungi</taxon>
        <taxon>Fungi incertae sedis</taxon>
        <taxon>Mucoromycota</taxon>
        <taxon>Glomeromycotina</taxon>
        <taxon>Glomeromycetes</taxon>
        <taxon>Glomerales</taxon>
        <taxon>Glomeraceae</taxon>
        <taxon>Rhizophagus</taxon>
    </lineage>
</organism>
<dbReference type="EMBL" id="AUPC02000033">
    <property type="protein sequence ID" value="POG78411.1"/>
    <property type="molecule type" value="Genomic_DNA"/>
</dbReference>
<feature type="transmembrane region" description="Helical" evidence="1">
    <location>
        <begin position="48"/>
        <end position="67"/>
    </location>
</feature>
<accession>A0A2P4QL85</accession>
<proteinExistence type="predicted"/>
<comment type="caution">
    <text evidence="2">The sequence shown here is derived from an EMBL/GenBank/DDBJ whole genome shotgun (WGS) entry which is preliminary data.</text>
</comment>
<sequence length="89" mass="10597">MERKKKNKQSAKYKHLNHVNNRLITITNSDWPIDFMSIWIIIINKNAFNVHANFVLLTMLFITRITLQIKLFIALNNTKPYLYTITPIH</sequence>
<evidence type="ECO:0000313" key="2">
    <source>
        <dbReference type="EMBL" id="POG78411.1"/>
    </source>
</evidence>
<dbReference type="Proteomes" id="UP000018888">
    <property type="component" value="Unassembled WGS sequence"/>
</dbReference>
<protein>
    <submittedName>
        <fullName evidence="2">Uncharacterized protein</fullName>
    </submittedName>
</protein>
<dbReference type="AlphaFoldDB" id="A0A2P4QL85"/>
<evidence type="ECO:0000256" key="1">
    <source>
        <dbReference type="SAM" id="Phobius"/>
    </source>
</evidence>
<gene>
    <name evidence="2" type="ORF">GLOIN_2v681759</name>
</gene>
<keyword evidence="1" id="KW-0472">Membrane</keyword>
<keyword evidence="3" id="KW-1185">Reference proteome</keyword>
<name>A0A2P4QL85_RHIID</name>
<feature type="transmembrane region" description="Helical" evidence="1">
    <location>
        <begin position="21"/>
        <end position="42"/>
    </location>
</feature>
<reference evidence="2 3" key="1">
    <citation type="journal article" date="2013" name="Proc. Natl. Acad. Sci. U.S.A.">
        <title>Genome of an arbuscular mycorrhizal fungus provides insight into the oldest plant symbiosis.</title>
        <authorList>
            <person name="Tisserant E."/>
            <person name="Malbreil M."/>
            <person name="Kuo A."/>
            <person name="Kohler A."/>
            <person name="Symeonidi A."/>
            <person name="Balestrini R."/>
            <person name="Charron P."/>
            <person name="Duensing N."/>
            <person name="Frei Dit Frey N."/>
            <person name="Gianinazzi-Pearson V."/>
            <person name="Gilbert L.B."/>
            <person name="Handa Y."/>
            <person name="Herr J.R."/>
            <person name="Hijri M."/>
            <person name="Koul R."/>
            <person name="Kawaguchi M."/>
            <person name="Krajinski F."/>
            <person name="Lammers P.J."/>
            <person name="Masclaux F.G."/>
            <person name="Murat C."/>
            <person name="Morin E."/>
            <person name="Ndikumana S."/>
            <person name="Pagni M."/>
            <person name="Petitpierre D."/>
            <person name="Requena N."/>
            <person name="Rosikiewicz P."/>
            <person name="Riley R."/>
            <person name="Saito K."/>
            <person name="San Clemente H."/>
            <person name="Shapiro H."/>
            <person name="van Tuinen D."/>
            <person name="Becard G."/>
            <person name="Bonfante P."/>
            <person name="Paszkowski U."/>
            <person name="Shachar-Hill Y.Y."/>
            <person name="Tuskan G.A."/>
            <person name="Young P.W."/>
            <person name="Sanders I.R."/>
            <person name="Henrissat B."/>
            <person name="Rensing S.A."/>
            <person name="Grigoriev I.V."/>
            <person name="Corradi N."/>
            <person name="Roux C."/>
            <person name="Martin F."/>
        </authorList>
    </citation>
    <scope>NUCLEOTIDE SEQUENCE [LARGE SCALE GENOMIC DNA]</scope>
    <source>
        <strain evidence="2 3">DAOM 197198</strain>
    </source>
</reference>